<dbReference type="RefSeq" id="WP_346227935.1">
    <property type="nucleotide sequence ID" value="NZ_JBDJAW010000019.1"/>
</dbReference>
<dbReference type="EMBL" id="JBDJAW010000019">
    <property type="protein sequence ID" value="MEN3537984.1"/>
    <property type="molecule type" value="Genomic_DNA"/>
</dbReference>
<evidence type="ECO:0008006" key="3">
    <source>
        <dbReference type="Google" id="ProtNLM"/>
    </source>
</evidence>
<name>A0ABV0ART4_9ACTN</name>
<keyword evidence="2" id="KW-1185">Reference proteome</keyword>
<reference evidence="1 2" key="1">
    <citation type="submission" date="2024-05" db="EMBL/GenBank/DDBJ databases">
        <title>Microbispora sp.ZYX-F-249.</title>
        <authorList>
            <person name="Xie H."/>
        </authorList>
    </citation>
    <scope>NUCLEOTIDE SEQUENCE [LARGE SCALE GENOMIC DNA]</scope>
    <source>
        <strain evidence="1 2">ZYX-F-249</strain>
    </source>
</reference>
<evidence type="ECO:0000313" key="1">
    <source>
        <dbReference type="EMBL" id="MEN3537984.1"/>
    </source>
</evidence>
<gene>
    <name evidence="1" type="ORF">AAH991_22910</name>
</gene>
<comment type="caution">
    <text evidence="1">The sequence shown here is derived from an EMBL/GenBank/DDBJ whole genome shotgun (WGS) entry which is preliminary data.</text>
</comment>
<proteinExistence type="predicted"/>
<dbReference type="Proteomes" id="UP001447516">
    <property type="component" value="Unassembled WGS sequence"/>
</dbReference>
<protein>
    <recommendedName>
        <fullName evidence="3">DUF2283 domain-containing protein</fullName>
    </recommendedName>
</protein>
<sequence>MEFRRAQLLHSCPAVILHALQENRIIAYVDERQFAPELTIPMDEIGTATLKLLQPVEDARPMPALRVRVRRSGDLGHELAVAEFATEEITVGVEKTLITEELAACLSDAGTAVTRAFVRRTT</sequence>
<evidence type="ECO:0000313" key="2">
    <source>
        <dbReference type="Proteomes" id="UP001447516"/>
    </source>
</evidence>
<organism evidence="1 2">
    <name type="scientific">Microbispora maris</name>
    <dbReference type="NCBI Taxonomy" id="3144104"/>
    <lineage>
        <taxon>Bacteria</taxon>
        <taxon>Bacillati</taxon>
        <taxon>Actinomycetota</taxon>
        <taxon>Actinomycetes</taxon>
        <taxon>Streptosporangiales</taxon>
        <taxon>Streptosporangiaceae</taxon>
        <taxon>Microbispora</taxon>
    </lineage>
</organism>
<accession>A0ABV0ART4</accession>